<evidence type="ECO:0000256" key="3">
    <source>
        <dbReference type="ARBA" id="ARBA00022741"/>
    </source>
</evidence>
<accession>A0A2P6S9N9</accession>
<keyword evidence="4" id="KW-0418">Kinase</keyword>
<dbReference type="Pfam" id="PF07714">
    <property type="entry name" value="PK_Tyr_Ser-Thr"/>
    <property type="match status" value="1"/>
</dbReference>
<dbReference type="PANTHER" id="PTHR27003:SF398">
    <property type="entry name" value="PROTEIN KINASE DOMAIN-CONTAINING PROTEIN"/>
    <property type="match status" value="1"/>
</dbReference>
<feature type="binding site" evidence="6">
    <location>
        <position position="65"/>
    </location>
    <ligand>
        <name>ATP</name>
        <dbReference type="ChEBI" id="CHEBI:30616"/>
    </ligand>
</feature>
<dbReference type="EMBL" id="PDCK01000039">
    <property type="protein sequence ID" value="PRQ55418.1"/>
    <property type="molecule type" value="Genomic_DNA"/>
</dbReference>
<keyword evidence="2 9" id="KW-0808">Transferase</keyword>
<dbReference type="GO" id="GO:0004674">
    <property type="term" value="F:protein serine/threonine kinase activity"/>
    <property type="evidence" value="ECO:0007669"/>
    <property type="project" value="UniProtKB-KW"/>
</dbReference>
<keyword evidence="10" id="KW-1185">Reference proteome</keyword>
<evidence type="ECO:0000256" key="4">
    <source>
        <dbReference type="ARBA" id="ARBA00022777"/>
    </source>
</evidence>
<dbReference type="GO" id="GO:0005524">
    <property type="term" value="F:ATP binding"/>
    <property type="evidence" value="ECO:0007669"/>
    <property type="project" value="UniProtKB-UniRule"/>
</dbReference>
<dbReference type="PROSITE" id="PS00107">
    <property type="entry name" value="PROTEIN_KINASE_ATP"/>
    <property type="match status" value="1"/>
</dbReference>
<organism evidence="9 10">
    <name type="scientific">Rosa chinensis</name>
    <name type="common">China rose</name>
    <dbReference type="NCBI Taxonomy" id="74649"/>
    <lineage>
        <taxon>Eukaryota</taxon>
        <taxon>Viridiplantae</taxon>
        <taxon>Streptophyta</taxon>
        <taxon>Embryophyta</taxon>
        <taxon>Tracheophyta</taxon>
        <taxon>Spermatophyta</taxon>
        <taxon>Magnoliopsida</taxon>
        <taxon>eudicotyledons</taxon>
        <taxon>Gunneridae</taxon>
        <taxon>Pentapetalae</taxon>
        <taxon>rosids</taxon>
        <taxon>fabids</taxon>
        <taxon>Rosales</taxon>
        <taxon>Rosaceae</taxon>
        <taxon>Rosoideae</taxon>
        <taxon>Rosoideae incertae sedis</taxon>
        <taxon>Rosa</taxon>
    </lineage>
</organism>
<evidence type="ECO:0000256" key="1">
    <source>
        <dbReference type="ARBA" id="ARBA00022527"/>
    </source>
</evidence>
<feature type="domain" description="Protein kinase" evidence="8">
    <location>
        <begin position="37"/>
        <end position="252"/>
    </location>
</feature>
<dbReference type="InterPro" id="IPR008271">
    <property type="entry name" value="Ser/Thr_kinase_AS"/>
</dbReference>
<reference evidence="9 10" key="1">
    <citation type="journal article" date="2018" name="Nat. Genet.">
        <title>The Rosa genome provides new insights in the design of modern roses.</title>
        <authorList>
            <person name="Bendahmane M."/>
        </authorList>
    </citation>
    <scope>NUCLEOTIDE SEQUENCE [LARGE SCALE GENOMIC DNA]</scope>
    <source>
        <strain evidence="10">cv. Old Blush</strain>
    </source>
</reference>
<dbReference type="SUPFAM" id="SSF56112">
    <property type="entry name" value="Protein kinase-like (PK-like)"/>
    <property type="match status" value="1"/>
</dbReference>
<dbReference type="PIRSF" id="PIRSF000654">
    <property type="entry name" value="Integrin-linked_kinase"/>
    <property type="match status" value="1"/>
</dbReference>
<dbReference type="SMART" id="SM00220">
    <property type="entry name" value="S_TKc"/>
    <property type="match status" value="1"/>
</dbReference>
<dbReference type="InterPro" id="IPR045272">
    <property type="entry name" value="ANXUR1/2-like"/>
</dbReference>
<dbReference type="InterPro" id="IPR001245">
    <property type="entry name" value="Ser-Thr/Tyr_kinase_cat_dom"/>
</dbReference>
<dbReference type="STRING" id="74649.A0A2P6S9N9"/>
<evidence type="ECO:0000256" key="7">
    <source>
        <dbReference type="RuleBase" id="RU000304"/>
    </source>
</evidence>
<dbReference type="AlphaFoldDB" id="A0A2P6S9N9"/>
<keyword evidence="1 7" id="KW-0723">Serine/threonine-protein kinase</keyword>
<dbReference type="InterPro" id="IPR000719">
    <property type="entry name" value="Prot_kinase_dom"/>
</dbReference>
<dbReference type="Gramene" id="PRQ55418">
    <property type="protein sequence ID" value="PRQ55418"/>
    <property type="gene ID" value="RchiOBHm_Chr1g0324341"/>
</dbReference>
<dbReference type="PANTHER" id="PTHR27003">
    <property type="entry name" value="OS07G0166700 PROTEIN"/>
    <property type="match status" value="1"/>
</dbReference>
<comment type="similarity">
    <text evidence="7">Belongs to the protein kinase superfamily.</text>
</comment>
<keyword evidence="5 6" id="KW-0067">ATP-binding</keyword>
<dbReference type="PROSITE" id="PS50011">
    <property type="entry name" value="PROTEIN_KINASE_DOM"/>
    <property type="match status" value="1"/>
</dbReference>
<dbReference type="PROSITE" id="PS00108">
    <property type="entry name" value="PROTEIN_KINASE_ST"/>
    <property type="match status" value="1"/>
</dbReference>
<comment type="caution">
    <text evidence="9">The sequence shown here is derived from an EMBL/GenBank/DDBJ whole genome shotgun (WGS) entry which is preliminary data.</text>
</comment>
<gene>
    <name evidence="9" type="ORF">RchiOBHm_Chr1g0324341</name>
</gene>
<dbReference type="GO" id="GO:0004714">
    <property type="term" value="F:transmembrane receptor protein tyrosine kinase activity"/>
    <property type="evidence" value="ECO:0007669"/>
    <property type="project" value="InterPro"/>
</dbReference>
<dbReference type="Proteomes" id="UP000238479">
    <property type="component" value="Chromosome 1"/>
</dbReference>
<protein>
    <recommendedName>
        <fullName evidence="8">Protein kinase domain-containing protein</fullName>
    </recommendedName>
</protein>
<dbReference type="InterPro" id="IPR011009">
    <property type="entry name" value="Kinase-like_dom_sf"/>
</dbReference>
<evidence type="ECO:0000256" key="5">
    <source>
        <dbReference type="ARBA" id="ARBA00022840"/>
    </source>
</evidence>
<dbReference type="GO" id="GO:0009506">
    <property type="term" value="C:plasmodesma"/>
    <property type="evidence" value="ECO:0007669"/>
    <property type="project" value="TreeGrafter"/>
</dbReference>
<proteinExistence type="inferred from homology"/>
<dbReference type="Gene3D" id="3.30.200.20">
    <property type="entry name" value="Phosphorylase Kinase, domain 1"/>
    <property type="match status" value="1"/>
</dbReference>
<evidence type="ECO:0000313" key="9">
    <source>
        <dbReference type="EMBL" id="PRQ55418.1"/>
    </source>
</evidence>
<evidence type="ECO:0000256" key="6">
    <source>
        <dbReference type="PROSITE-ProRule" id="PRU10141"/>
    </source>
</evidence>
<dbReference type="GO" id="GO:0005886">
    <property type="term" value="C:plasma membrane"/>
    <property type="evidence" value="ECO:0007669"/>
    <property type="project" value="TreeGrafter"/>
</dbReference>
<dbReference type="OrthoDB" id="1928639at2759"/>
<dbReference type="Gene3D" id="1.10.510.10">
    <property type="entry name" value="Transferase(Phosphotransferase) domain 1"/>
    <property type="match status" value="1"/>
</dbReference>
<sequence>MTICLGLKAVIISSALNLDYLELKISFNEIQSATNNFDTKLVIGKGGFGNVYRGTLLNGTKVAVKRAYKRDEHGSGSGQGLLEFETEIIVLSKILHRHLVSLIGYCNERSEMILVYEFMEKGTLRDHLYDSDVPRLSWNQRLEICTEAARGLHYLHTGAARGIIHQDVKSTNILLDENHVAKVADFGLSRFGALDELHVRTNVKGTFGYLDPEYMMSEQLTEKYDVYSFGVVLLEVLCVKPAIDPTLRREQC</sequence>
<keyword evidence="3 6" id="KW-0547">Nucleotide-binding</keyword>
<dbReference type="OMA" id="HITEWAM"/>
<evidence type="ECO:0000313" key="10">
    <source>
        <dbReference type="Proteomes" id="UP000238479"/>
    </source>
</evidence>
<evidence type="ECO:0000259" key="8">
    <source>
        <dbReference type="PROSITE" id="PS50011"/>
    </source>
</evidence>
<name>A0A2P6S9N9_ROSCH</name>
<dbReference type="InterPro" id="IPR017441">
    <property type="entry name" value="Protein_kinase_ATP_BS"/>
</dbReference>
<dbReference type="FunFam" id="3.30.200.20:FF:000039">
    <property type="entry name" value="receptor-like protein kinase FERONIA"/>
    <property type="match status" value="1"/>
</dbReference>
<evidence type="ECO:0000256" key="2">
    <source>
        <dbReference type="ARBA" id="ARBA00022679"/>
    </source>
</evidence>